<keyword evidence="3 7" id="KW-0812">Transmembrane</keyword>
<comment type="similarity">
    <text evidence="2">Belongs to the IFI6/IFI27 family.</text>
</comment>
<reference evidence="8" key="1">
    <citation type="submission" date="2020-05" db="EMBL/GenBank/DDBJ databases">
        <title>Phylogenomic resolution of chytrid fungi.</title>
        <authorList>
            <person name="Stajich J.E."/>
            <person name="Amses K."/>
            <person name="Simmons R."/>
            <person name="Seto K."/>
            <person name="Myers J."/>
            <person name="Bonds A."/>
            <person name="Quandt C.A."/>
            <person name="Barry K."/>
            <person name="Liu P."/>
            <person name="Grigoriev I."/>
            <person name="Longcore J.E."/>
            <person name="James T.Y."/>
        </authorList>
    </citation>
    <scope>NUCLEOTIDE SEQUENCE</scope>
    <source>
        <strain evidence="8">PLAUS21</strain>
    </source>
</reference>
<evidence type="ECO:0000256" key="3">
    <source>
        <dbReference type="ARBA" id="ARBA00022692"/>
    </source>
</evidence>
<dbReference type="EMBL" id="JADGKB010000349">
    <property type="protein sequence ID" value="KAJ3249857.1"/>
    <property type="molecule type" value="Genomic_DNA"/>
</dbReference>
<comment type="subcellular location">
    <subcellularLocation>
        <location evidence="1">Membrane</location>
        <topology evidence="1">Multi-pass membrane protein</topology>
    </subcellularLocation>
</comment>
<name>A0AAD5U9N0_9FUNG</name>
<evidence type="ECO:0000256" key="5">
    <source>
        <dbReference type="ARBA" id="ARBA00023136"/>
    </source>
</evidence>
<feature type="non-terminal residue" evidence="8">
    <location>
        <position position="1"/>
    </location>
</feature>
<keyword evidence="5 7" id="KW-0472">Membrane</keyword>
<evidence type="ECO:0000256" key="1">
    <source>
        <dbReference type="ARBA" id="ARBA00004141"/>
    </source>
</evidence>
<dbReference type="GO" id="GO:0016020">
    <property type="term" value="C:membrane"/>
    <property type="evidence" value="ECO:0007669"/>
    <property type="project" value="UniProtKB-SubCell"/>
</dbReference>
<evidence type="ECO:0000256" key="2">
    <source>
        <dbReference type="ARBA" id="ARBA00007262"/>
    </source>
</evidence>
<dbReference type="Gene3D" id="6.10.110.10">
    <property type="match status" value="1"/>
</dbReference>
<evidence type="ECO:0000256" key="6">
    <source>
        <dbReference type="SAM" id="MobiDB-lite"/>
    </source>
</evidence>
<organism evidence="8 9">
    <name type="scientific">Boothiomyces macroporosus</name>
    <dbReference type="NCBI Taxonomy" id="261099"/>
    <lineage>
        <taxon>Eukaryota</taxon>
        <taxon>Fungi</taxon>
        <taxon>Fungi incertae sedis</taxon>
        <taxon>Chytridiomycota</taxon>
        <taxon>Chytridiomycota incertae sedis</taxon>
        <taxon>Chytridiomycetes</taxon>
        <taxon>Rhizophydiales</taxon>
        <taxon>Terramycetaceae</taxon>
        <taxon>Boothiomyces</taxon>
    </lineage>
</organism>
<proteinExistence type="inferred from homology"/>
<keyword evidence="4 7" id="KW-1133">Transmembrane helix</keyword>
<dbReference type="Proteomes" id="UP001210925">
    <property type="component" value="Unassembled WGS sequence"/>
</dbReference>
<feature type="region of interest" description="Disordered" evidence="6">
    <location>
        <begin position="95"/>
        <end position="117"/>
    </location>
</feature>
<protein>
    <submittedName>
        <fullName evidence="8">Uncharacterized protein</fullName>
    </submittedName>
</protein>
<sequence length="117" mass="11258">TLRIIILSSGGAGLVLGAAALPFLGFGLGGITAGSIAAGMQGPTVVAGGVFATLQSLGATGMGILLFGSLGTALGLLAPLASRLGWCNGCPGNTAVDNNDGSNDNHDDSNNDGSNDD</sequence>
<dbReference type="InterPro" id="IPR009311">
    <property type="entry name" value="IFI6/IFI27-like"/>
</dbReference>
<evidence type="ECO:0000256" key="7">
    <source>
        <dbReference type="SAM" id="Phobius"/>
    </source>
</evidence>
<feature type="non-terminal residue" evidence="8">
    <location>
        <position position="117"/>
    </location>
</feature>
<evidence type="ECO:0000313" key="9">
    <source>
        <dbReference type="Proteomes" id="UP001210925"/>
    </source>
</evidence>
<dbReference type="Pfam" id="PF06140">
    <property type="entry name" value="Ifi-6-16"/>
    <property type="match status" value="1"/>
</dbReference>
<gene>
    <name evidence="8" type="ORF">HK103_004301</name>
</gene>
<dbReference type="AlphaFoldDB" id="A0AAD5U9N0"/>
<comment type="caution">
    <text evidence="8">The sequence shown here is derived from an EMBL/GenBank/DDBJ whole genome shotgun (WGS) entry which is preliminary data.</text>
</comment>
<dbReference type="InterPro" id="IPR038213">
    <property type="entry name" value="IFI6/IFI27-like_sf"/>
</dbReference>
<accession>A0AAD5U9N0</accession>
<feature type="transmembrane region" description="Helical" evidence="7">
    <location>
        <begin position="57"/>
        <end position="78"/>
    </location>
</feature>
<evidence type="ECO:0000313" key="8">
    <source>
        <dbReference type="EMBL" id="KAJ3249857.1"/>
    </source>
</evidence>
<feature type="transmembrane region" description="Helical" evidence="7">
    <location>
        <begin position="12"/>
        <end position="37"/>
    </location>
</feature>
<keyword evidence="9" id="KW-1185">Reference proteome</keyword>
<evidence type="ECO:0000256" key="4">
    <source>
        <dbReference type="ARBA" id="ARBA00022989"/>
    </source>
</evidence>